<comment type="caution">
    <text evidence="1">The sequence shown here is derived from an EMBL/GenBank/DDBJ whole genome shotgun (WGS) entry which is preliminary data.</text>
</comment>
<protein>
    <submittedName>
        <fullName evidence="1">Uncharacterized protein</fullName>
    </submittedName>
</protein>
<evidence type="ECO:0000313" key="1">
    <source>
        <dbReference type="EMBL" id="GFT46103.1"/>
    </source>
</evidence>
<reference evidence="1" key="1">
    <citation type="submission" date="2020-08" db="EMBL/GenBank/DDBJ databases">
        <title>Multicomponent nature underlies the extraordinary mechanical properties of spider dragline silk.</title>
        <authorList>
            <person name="Kono N."/>
            <person name="Nakamura H."/>
            <person name="Mori M."/>
            <person name="Yoshida Y."/>
            <person name="Ohtoshi R."/>
            <person name="Malay A.D."/>
            <person name="Moran D.A.P."/>
            <person name="Tomita M."/>
            <person name="Numata K."/>
            <person name="Arakawa K."/>
        </authorList>
    </citation>
    <scope>NUCLEOTIDE SEQUENCE</scope>
</reference>
<sequence length="84" mass="9296">MKLQELDSSFPMKTASQLVLEFLLRGATVSLMLKQRHNKALDKLQNAHIRVCNTSKLITDARNIEMCALMHSIPLPSNGTSGST</sequence>
<keyword evidence="2" id="KW-1185">Reference proteome</keyword>
<gene>
    <name evidence="1" type="ORF">NPIL_457041</name>
</gene>
<evidence type="ECO:0000313" key="2">
    <source>
        <dbReference type="Proteomes" id="UP000887013"/>
    </source>
</evidence>
<dbReference type="AlphaFoldDB" id="A0A8X6P1X9"/>
<dbReference type="EMBL" id="BMAW01015910">
    <property type="protein sequence ID" value="GFT46103.1"/>
    <property type="molecule type" value="Genomic_DNA"/>
</dbReference>
<dbReference type="Proteomes" id="UP000887013">
    <property type="component" value="Unassembled WGS sequence"/>
</dbReference>
<organism evidence="1 2">
    <name type="scientific">Nephila pilipes</name>
    <name type="common">Giant wood spider</name>
    <name type="synonym">Nephila maculata</name>
    <dbReference type="NCBI Taxonomy" id="299642"/>
    <lineage>
        <taxon>Eukaryota</taxon>
        <taxon>Metazoa</taxon>
        <taxon>Ecdysozoa</taxon>
        <taxon>Arthropoda</taxon>
        <taxon>Chelicerata</taxon>
        <taxon>Arachnida</taxon>
        <taxon>Araneae</taxon>
        <taxon>Araneomorphae</taxon>
        <taxon>Entelegynae</taxon>
        <taxon>Araneoidea</taxon>
        <taxon>Nephilidae</taxon>
        <taxon>Nephila</taxon>
    </lineage>
</organism>
<proteinExistence type="predicted"/>
<accession>A0A8X6P1X9</accession>
<name>A0A8X6P1X9_NEPPI</name>